<keyword evidence="3" id="KW-0575">Peroxidase</keyword>
<dbReference type="InterPro" id="IPR036249">
    <property type="entry name" value="Thioredoxin-like_sf"/>
</dbReference>
<gene>
    <name evidence="13" type="ORF">MKAN_29200</name>
</gene>
<evidence type="ECO:0000256" key="2">
    <source>
        <dbReference type="ARBA" id="ARBA00013017"/>
    </source>
</evidence>
<dbReference type="PANTHER" id="PTHR42801:SF7">
    <property type="entry name" value="SLL1159 PROTEIN"/>
    <property type="match status" value="1"/>
</dbReference>
<organism evidence="13 14">
    <name type="scientific">Mycobacterium kansasii ATCC 12478</name>
    <dbReference type="NCBI Taxonomy" id="557599"/>
    <lineage>
        <taxon>Bacteria</taxon>
        <taxon>Bacillati</taxon>
        <taxon>Actinomycetota</taxon>
        <taxon>Actinomycetes</taxon>
        <taxon>Mycobacteriales</taxon>
        <taxon>Mycobacteriaceae</taxon>
        <taxon>Mycobacterium</taxon>
    </lineage>
</organism>
<dbReference type="AlphaFoldDB" id="U5WZE2"/>
<comment type="similarity">
    <text evidence="9">Belongs to the peroxiredoxin family. BCP/PrxQ subfamily.</text>
</comment>
<evidence type="ECO:0000256" key="11">
    <source>
        <dbReference type="ARBA" id="ARBA00049091"/>
    </source>
</evidence>
<dbReference type="GO" id="GO:0005737">
    <property type="term" value="C:cytoplasm"/>
    <property type="evidence" value="ECO:0007669"/>
    <property type="project" value="TreeGrafter"/>
</dbReference>
<accession>U5WZE2</accession>
<keyword evidence="4" id="KW-0049">Antioxidant</keyword>
<reference evidence="13 14" key="1">
    <citation type="submission" date="2013-10" db="EMBL/GenBank/DDBJ databases">
        <title>Genome sequence of Mycobacterium kansasii.</title>
        <authorList>
            <consortium name="McGill University Mycobacterium genome consortium"/>
            <person name="Veyrier F.J."/>
            <person name="Behr M.A."/>
        </authorList>
    </citation>
    <scope>NUCLEOTIDE SEQUENCE [LARGE SCALE GENOMIC DNA]</scope>
    <source>
        <strain evidence="13 14">ATCC 12478</strain>
        <plasmid evidence="14">Plasmid pMK12478</plasmid>
    </source>
</reference>
<keyword evidence="13" id="KW-0614">Plasmid</keyword>
<evidence type="ECO:0000313" key="14">
    <source>
        <dbReference type="Proteomes" id="UP000017786"/>
    </source>
</evidence>
<dbReference type="EMBL" id="CP006836">
    <property type="protein sequence ID" value="AGZ54583.1"/>
    <property type="molecule type" value="Genomic_DNA"/>
</dbReference>
<evidence type="ECO:0000256" key="4">
    <source>
        <dbReference type="ARBA" id="ARBA00022862"/>
    </source>
</evidence>
<dbReference type="GO" id="GO:0045454">
    <property type="term" value="P:cell redox homeostasis"/>
    <property type="evidence" value="ECO:0007669"/>
    <property type="project" value="TreeGrafter"/>
</dbReference>
<dbReference type="eggNOG" id="COG1225">
    <property type="taxonomic scope" value="Bacteria"/>
</dbReference>
<dbReference type="Gene3D" id="3.40.30.10">
    <property type="entry name" value="Glutaredoxin"/>
    <property type="match status" value="1"/>
</dbReference>
<keyword evidence="7" id="KW-0676">Redox-active center</keyword>
<feature type="domain" description="Thioredoxin" evidence="12">
    <location>
        <begin position="6"/>
        <end position="158"/>
    </location>
</feature>
<keyword evidence="5" id="KW-0560">Oxidoreductase</keyword>
<dbReference type="HOGENOM" id="CLU_132019_0_0_11"/>
<evidence type="ECO:0000256" key="3">
    <source>
        <dbReference type="ARBA" id="ARBA00022559"/>
    </source>
</evidence>
<comment type="catalytic activity">
    <reaction evidence="11">
        <text>a hydroperoxide + [thioredoxin]-dithiol = an alcohol + [thioredoxin]-disulfide + H2O</text>
        <dbReference type="Rhea" id="RHEA:62620"/>
        <dbReference type="Rhea" id="RHEA-COMP:10698"/>
        <dbReference type="Rhea" id="RHEA-COMP:10700"/>
        <dbReference type="ChEBI" id="CHEBI:15377"/>
        <dbReference type="ChEBI" id="CHEBI:29950"/>
        <dbReference type="ChEBI" id="CHEBI:30879"/>
        <dbReference type="ChEBI" id="CHEBI:35924"/>
        <dbReference type="ChEBI" id="CHEBI:50058"/>
        <dbReference type="EC" id="1.11.1.24"/>
    </reaction>
</comment>
<keyword evidence="6" id="KW-1015">Disulfide bond</keyword>
<dbReference type="GO" id="GO:0034599">
    <property type="term" value="P:cellular response to oxidative stress"/>
    <property type="evidence" value="ECO:0007669"/>
    <property type="project" value="TreeGrafter"/>
</dbReference>
<evidence type="ECO:0000256" key="6">
    <source>
        <dbReference type="ARBA" id="ARBA00023157"/>
    </source>
</evidence>
<geneLocation type="plasmid" evidence="13 14">
    <name>pMK12478</name>
</geneLocation>
<evidence type="ECO:0000259" key="12">
    <source>
        <dbReference type="PROSITE" id="PS51352"/>
    </source>
</evidence>
<comment type="function">
    <text evidence="1">Thiol-specific peroxidase that catalyzes the reduction of hydrogen peroxide and organic hydroperoxides to water and alcohols, respectively. Plays a role in cell protection against oxidative stress by detoxifying peroxides and as sensor of hydrogen peroxide-mediated signaling events.</text>
</comment>
<evidence type="ECO:0000313" key="13">
    <source>
        <dbReference type="EMBL" id="AGZ54583.1"/>
    </source>
</evidence>
<dbReference type="EC" id="1.11.1.24" evidence="2"/>
<dbReference type="GO" id="GO:0008379">
    <property type="term" value="F:thioredoxin peroxidase activity"/>
    <property type="evidence" value="ECO:0007669"/>
    <property type="project" value="TreeGrafter"/>
</dbReference>
<dbReference type="InterPro" id="IPR050924">
    <property type="entry name" value="Peroxiredoxin_BCP/PrxQ"/>
</dbReference>
<dbReference type="InterPro" id="IPR000866">
    <property type="entry name" value="AhpC/TSA"/>
</dbReference>
<evidence type="ECO:0000256" key="8">
    <source>
        <dbReference type="ARBA" id="ARBA00032824"/>
    </source>
</evidence>
<dbReference type="PROSITE" id="PS51352">
    <property type="entry name" value="THIOREDOXIN_2"/>
    <property type="match status" value="1"/>
</dbReference>
<evidence type="ECO:0000256" key="7">
    <source>
        <dbReference type="ARBA" id="ARBA00023284"/>
    </source>
</evidence>
<dbReference type="KEGG" id="mkn:MKAN_29200"/>
<evidence type="ECO:0000256" key="9">
    <source>
        <dbReference type="ARBA" id="ARBA00038489"/>
    </source>
</evidence>
<dbReference type="SUPFAM" id="SSF52833">
    <property type="entry name" value="Thioredoxin-like"/>
    <property type="match status" value="1"/>
</dbReference>
<dbReference type="Proteomes" id="UP000017786">
    <property type="component" value="Plasmid pMK12478"/>
</dbReference>
<sequence length="163" mass="17310">MPMSRLDYGQLFPRIEVPAVGGATISLPGDLAGSYGVILIYRGSWCPYCNAQLAGFSRALDTLSELNVKVIALSVDDEQTSAALVAKHKLRFPVGHSADADAIAAATGAYVNDHPRYLQSTGFVLAPDGTVRLAVYSSGAIGRLVADDVIGFVRYLSEHPDAR</sequence>
<dbReference type="InterPro" id="IPR013766">
    <property type="entry name" value="Thioredoxin_domain"/>
</dbReference>
<evidence type="ECO:0000256" key="10">
    <source>
        <dbReference type="ARBA" id="ARBA00041373"/>
    </source>
</evidence>
<protein>
    <recommendedName>
        <fullName evidence="2">thioredoxin-dependent peroxiredoxin</fullName>
        <ecNumber evidence="2">1.11.1.24</ecNumber>
    </recommendedName>
    <alternativeName>
        <fullName evidence="10">Bacterioferritin comigratory protein</fullName>
    </alternativeName>
    <alternativeName>
        <fullName evidence="8">Thioredoxin peroxidase</fullName>
    </alternativeName>
</protein>
<evidence type="ECO:0000256" key="1">
    <source>
        <dbReference type="ARBA" id="ARBA00003330"/>
    </source>
</evidence>
<name>U5WZE2_MYCKA</name>
<evidence type="ECO:0000256" key="5">
    <source>
        <dbReference type="ARBA" id="ARBA00023002"/>
    </source>
</evidence>
<dbReference type="Pfam" id="PF00578">
    <property type="entry name" value="AhpC-TSA"/>
    <property type="match status" value="1"/>
</dbReference>
<dbReference type="PANTHER" id="PTHR42801">
    <property type="entry name" value="THIOREDOXIN-DEPENDENT PEROXIDE REDUCTASE"/>
    <property type="match status" value="1"/>
</dbReference>
<proteinExistence type="inferred from homology"/>